<proteinExistence type="predicted"/>
<dbReference type="SMART" id="SM00220">
    <property type="entry name" value="S_TKc"/>
    <property type="match status" value="1"/>
</dbReference>
<sequence>MFTITVSGTPIILWFWVHGSYAAYWPENQAPPEDLIHVIVEAPEQRVAAKRSYDDIDRADIICDALIQPFSSVPSRAGDLTSLINAPLTRKLPVSHNEETKFPLLADFIETKNDECESDLSKYISSLLTGIVEKQNLSNTSEDMLHWRVDSIIRIPLQIFHENLGGGVLPIDMDRNCKDQGTTTIGNKRPDFLCWTNNVLLFIGEEKAVIEDFPKAMNKLEEKFNKFDPMYFGNIQFMICYIAAGTRLRFFAIDGSSNINSPSRLITFSNQLEINNRRDRISILCIVVNIARIIRTMSTTIPAMIIPLGKRLKTEKSMITILGDSVEKRVSVEYLPFAGNLDDRINFLSKLYEHAKGHIGLAQVKESPKISRQGIYKVVLETRGHACQVRNEDEARVMSQCVLAGLSWLHKGGYVHRDIRLPNILFIPGDVECKYVLIDFEHANADGLVTSERLKDWDDKTLTKHNEYTTQSDLYQFGKMLRNLDTVNSEAGKNFLDGLRDKSISIENVLRHEWFG</sequence>
<evidence type="ECO:0000259" key="2">
    <source>
        <dbReference type="PROSITE" id="PS50011"/>
    </source>
</evidence>
<accession>A0A397V0C0</accession>
<feature type="chain" id="PRO_5017219808" description="Protein kinase domain-containing protein" evidence="1">
    <location>
        <begin position="23"/>
        <end position="516"/>
    </location>
</feature>
<dbReference type="GO" id="GO:0005524">
    <property type="term" value="F:ATP binding"/>
    <property type="evidence" value="ECO:0007669"/>
    <property type="project" value="InterPro"/>
</dbReference>
<feature type="domain" description="Protein kinase" evidence="2">
    <location>
        <begin position="221"/>
        <end position="516"/>
    </location>
</feature>
<comment type="caution">
    <text evidence="3">The sequence shown here is derived from an EMBL/GenBank/DDBJ whole genome shotgun (WGS) entry which is preliminary data.</text>
</comment>
<dbReference type="Proteomes" id="UP000266673">
    <property type="component" value="Unassembled WGS sequence"/>
</dbReference>
<protein>
    <recommendedName>
        <fullName evidence="2">Protein kinase domain-containing protein</fullName>
    </recommendedName>
</protein>
<dbReference type="EMBL" id="QKWP01000719">
    <property type="protein sequence ID" value="RIB15825.1"/>
    <property type="molecule type" value="Genomic_DNA"/>
</dbReference>
<dbReference type="PROSITE" id="PS50011">
    <property type="entry name" value="PROTEIN_KINASE_DOM"/>
    <property type="match status" value="1"/>
</dbReference>
<dbReference type="GO" id="GO:0004672">
    <property type="term" value="F:protein kinase activity"/>
    <property type="evidence" value="ECO:0007669"/>
    <property type="project" value="InterPro"/>
</dbReference>
<dbReference type="AlphaFoldDB" id="A0A397V0C0"/>
<keyword evidence="4" id="KW-1185">Reference proteome</keyword>
<dbReference type="SUPFAM" id="SSF56112">
    <property type="entry name" value="Protein kinase-like (PK-like)"/>
    <property type="match status" value="1"/>
</dbReference>
<dbReference type="OrthoDB" id="2436248at2759"/>
<organism evidence="3 4">
    <name type="scientific">Gigaspora rosea</name>
    <dbReference type="NCBI Taxonomy" id="44941"/>
    <lineage>
        <taxon>Eukaryota</taxon>
        <taxon>Fungi</taxon>
        <taxon>Fungi incertae sedis</taxon>
        <taxon>Mucoromycota</taxon>
        <taxon>Glomeromycotina</taxon>
        <taxon>Glomeromycetes</taxon>
        <taxon>Diversisporales</taxon>
        <taxon>Gigasporaceae</taxon>
        <taxon>Gigaspora</taxon>
    </lineage>
</organism>
<name>A0A397V0C0_9GLOM</name>
<reference evidence="3 4" key="1">
    <citation type="submission" date="2018-06" db="EMBL/GenBank/DDBJ databases">
        <title>Comparative genomics reveals the genomic features of Rhizophagus irregularis, R. cerebriforme, R. diaphanum and Gigaspora rosea, and their symbiotic lifestyle signature.</title>
        <authorList>
            <person name="Morin E."/>
            <person name="San Clemente H."/>
            <person name="Chen E.C.H."/>
            <person name="De La Providencia I."/>
            <person name="Hainaut M."/>
            <person name="Kuo A."/>
            <person name="Kohler A."/>
            <person name="Murat C."/>
            <person name="Tang N."/>
            <person name="Roy S."/>
            <person name="Loubradou J."/>
            <person name="Henrissat B."/>
            <person name="Grigoriev I.V."/>
            <person name="Corradi N."/>
            <person name="Roux C."/>
            <person name="Martin F.M."/>
        </authorList>
    </citation>
    <scope>NUCLEOTIDE SEQUENCE [LARGE SCALE GENOMIC DNA]</scope>
    <source>
        <strain evidence="3 4">DAOM 194757</strain>
    </source>
</reference>
<evidence type="ECO:0000256" key="1">
    <source>
        <dbReference type="SAM" id="SignalP"/>
    </source>
</evidence>
<evidence type="ECO:0000313" key="4">
    <source>
        <dbReference type="Proteomes" id="UP000266673"/>
    </source>
</evidence>
<feature type="signal peptide" evidence="1">
    <location>
        <begin position="1"/>
        <end position="22"/>
    </location>
</feature>
<dbReference type="InterPro" id="IPR000719">
    <property type="entry name" value="Prot_kinase_dom"/>
</dbReference>
<dbReference type="InterPro" id="IPR011009">
    <property type="entry name" value="Kinase-like_dom_sf"/>
</dbReference>
<evidence type="ECO:0000313" key="3">
    <source>
        <dbReference type="EMBL" id="RIB15825.1"/>
    </source>
</evidence>
<keyword evidence="1" id="KW-0732">Signal</keyword>
<dbReference type="Gene3D" id="1.10.510.10">
    <property type="entry name" value="Transferase(Phosphotransferase) domain 1"/>
    <property type="match status" value="1"/>
</dbReference>
<gene>
    <name evidence="3" type="ORF">C2G38_2143382</name>
</gene>